<feature type="compositionally biased region" description="Polar residues" evidence="1">
    <location>
        <begin position="523"/>
        <end position="544"/>
    </location>
</feature>
<evidence type="ECO:0000313" key="2">
    <source>
        <dbReference type="EMBL" id="WAQ96214.1"/>
    </source>
</evidence>
<keyword evidence="3" id="KW-1185">Reference proteome</keyword>
<dbReference type="EMBL" id="CP111013">
    <property type="protein sequence ID" value="WAQ96214.1"/>
    <property type="molecule type" value="Genomic_DNA"/>
</dbReference>
<feature type="compositionally biased region" description="Basic and acidic residues" evidence="1">
    <location>
        <begin position="494"/>
        <end position="522"/>
    </location>
</feature>
<evidence type="ECO:0000313" key="3">
    <source>
        <dbReference type="Proteomes" id="UP001164746"/>
    </source>
</evidence>
<reference evidence="2" key="1">
    <citation type="submission" date="2022-11" db="EMBL/GenBank/DDBJ databases">
        <title>Centuries of genome instability and evolution in soft-shell clam transmissible cancer (bioRxiv).</title>
        <authorList>
            <person name="Hart S.F.M."/>
            <person name="Yonemitsu M.A."/>
            <person name="Giersch R.M."/>
            <person name="Beal B.F."/>
            <person name="Arriagada G."/>
            <person name="Davis B.W."/>
            <person name="Ostrander E.A."/>
            <person name="Goff S.P."/>
            <person name="Metzger M.J."/>
        </authorList>
    </citation>
    <scope>NUCLEOTIDE SEQUENCE</scope>
    <source>
        <strain evidence="2">MELC-2E11</strain>
        <tissue evidence="2">Siphon/mantle</tissue>
    </source>
</reference>
<gene>
    <name evidence="2" type="ORF">MAR_028904</name>
</gene>
<feature type="compositionally biased region" description="Basic and acidic residues" evidence="1">
    <location>
        <begin position="402"/>
        <end position="417"/>
    </location>
</feature>
<evidence type="ECO:0000256" key="1">
    <source>
        <dbReference type="SAM" id="MobiDB-lite"/>
    </source>
</evidence>
<feature type="compositionally biased region" description="Basic and acidic residues" evidence="1">
    <location>
        <begin position="306"/>
        <end position="395"/>
    </location>
</feature>
<feature type="compositionally biased region" description="Polar residues" evidence="1">
    <location>
        <begin position="294"/>
        <end position="305"/>
    </location>
</feature>
<sequence length="584" mass="63817">MDGSPTLLRCRSAPTPLEKDIMPNFKCFESPTLVDTLIYSAALELRQTCLSSNSSEFVNKVCSNLKSWNVCGLKNTMSDSDDFLEGFEASFESNIMNIDSKINPEEMKVFNLVDVETHCKNNIEHCRFYLAIDKTLRMEYQAAVESEGYSQMDAYFHNLKHFIAFPTDAELHILGEDTRHCKDDKSSSNKAVGNACSVLAAVSVKNQMDYASPVETKDILSYLHNTSIQQPQVPCEELKEYEEIVTVNECNEVCNKNEEKTTAYICKLAAFGLQYTRANDGQDRHKTIEDDVPNQKTVVSSNANTDHTDKGDTANGDKTDKDDTANGDKTDKDDTANGEKTDKDDTANTDKTDKDDTTNGDKTDKSDTANGDKTDKDDTAKTDKDDTTNGDKTDKNNTVNADKTDKDDTTNGDKTDKNNTVNADKTDKGDTANGDKTDKDDTANGDKTDKDDTANGDKTDKDDTANGDKTDKGKGNTTITDKTDQGDTSIISDKTGKGDTSITDKTDKGTTIKTDETDKVDKNQGNFATSSTFGPISSSTTPVTQVEEAENKISVDTDDTSKTDAEASKDSEGSGSDDKPKLNV</sequence>
<protein>
    <submittedName>
        <fullName evidence="2">COLL6-like protein</fullName>
    </submittedName>
</protein>
<feature type="compositionally biased region" description="Basic and acidic residues" evidence="1">
    <location>
        <begin position="424"/>
        <end position="474"/>
    </location>
</feature>
<feature type="region of interest" description="Disordered" evidence="1">
    <location>
        <begin position="284"/>
        <end position="584"/>
    </location>
</feature>
<dbReference type="Proteomes" id="UP001164746">
    <property type="component" value="Chromosome 2"/>
</dbReference>
<accession>A0ABY7DIA4</accession>
<name>A0ABY7DIA4_MYAAR</name>
<feature type="compositionally biased region" description="Basic and acidic residues" evidence="1">
    <location>
        <begin position="549"/>
        <end position="584"/>
    </location>
</feature>
<feature type="compositionally biased region" description="Polar residues" evidence="1">
    <location>
        <begin position="475"/>
        <end position="492"/>
    </location>
</feature>
<proteinExistence type="predicted"/>
<organism evidence="2 3">
    <name type="scientific">Mya arenaria</name>
    <name type="common">Soft-shell clam</name>
    <dbReference type="NCBI Taxonomy" id="6604"/>
    <lineage>
        <taxon>Eukaryota</taxon>
        <taxon>Metazoa</taxon>
        <taxon>Spiralia</taxon>
        <taxon>Lophotrochozoa</taxon>
        <taxon>Mollusca</taxon>
        <taxon>Bivalvia</taxon>
        <taxon>Autobranchia</taxon>
        <taxon>Heteroconchia</taxon>
        <taxon>Euheterodonta</taxon>
        <taxon>Imparidentia</taxon>
        <taxon>Neoheterodontei</taxon>
        <taxon>Myida</taxon>
        <taxon>Myoidea</taxon>
        <taxon>Myidae</taxon>
        <taxon>Mya</taxon>
    </lineage>
</organism>